<evidence type="ECO:0000313" key="1">
    <source>
        <dbReference type="EMBL" id="MDP1453923.1"/>
    </source>
</evidence>
<dbReference type="EMBL" id="JAUUTW010000034">
    <property type="protein sequence ID" value="MDP1453923.1"/>
    <property type="molecule type" value="Genomic_DNA"/>
</dbReference>
<sequence length="158" mass="18666">MKFSNGFYLFQMENYIDLDIKMENITFRCTLSKRIGGFDCYSFSYYVTNQHYLDFDEAAIWIDKDKKLLVVFTRNELLLDYVILYMRIELSILCKPLDIGIHSFLMQDGKGVITSSYKQTNTNKVTTSMMSTDVERMNAIEKLLVGDYFETMLERSFY</sequence>
<dbReference type="Proteomes" id="UP001178275">
    <property type="component" value="Unassembled WGS sequence"/>
</dbReference>
<dbReference type="RefSeq" id="WP_305162204.1">
    <property type="nucleotide sequence ID" value="NZ_JAUUTW010000034.1"/>
</dbReference>
<name>A0AA90P5F1_9BACI</name>
<accession>A0AA90P5F1</accession>
<evidence type="ECO:0000313" key="2">
    <source>
        <dbReference type="Proteomes" id="UP001178275"/>
    </source>
</evidence>
<dbReference type="AlphaFoldDB" id="A0AA90P5F1"/>
<comment type="caution">
    <text evidence="1">The sequence shown here is derived from an EMBL/GenBank/DDBJ whole genome shotgun (WGS) entry which is preliminary data.</text>
</comment>
<gene>
    <name evidence="1" type="ORF">Q8G36_23545</name>
</gene>
<protein>
    <submittedName>
        <fullName evidence="1">Uncharacterized protein</fullName>
    </submittedName>
</protein>
<proteinExistence type="predicted"/>
<reference evidence="1" key="1">
    <citation type="submission" date="2023-07" db="EMBL/GenBank/DDBJ databases">
        <title>Murine gut Bacillus species.</title>
        <authorList>
            <person name="Gutman E."/>
            <person name="Hashuel R."/>
            <person name="Litvak Y."/>
        </authorList>
    </citation>
    <scope>NUCLEOTIDE SEQUENCE</scope>
    <source>
        <strain evidence="1">RU293</strain>
    </source>
</reference>
<organism evidence="1 2">
    <name type="scientific">Peribacillus frigoritolerans</name>
    <dbReference type="NCBI Taxonomy" id="450367"/>
    <lineage>
        <taxon>Bacteria</taxon>
        <taxon>Bacillati</taxon>
        <taxon>Bacillota</taxon>
        <taxon>Bacilli</taxon>
        <taxon>Bacillales</taxon>
        <taxon>Bacillaceae</taxon>
        <taxon>Peribacillus</taxon>
    </lineage>
</organism>